<dbReference type="Proteomes" id="UP001203607">
    <property type="component" value="Unassembled WGS sequence"/>
</dbReference>
<protein>
    <submittedName>
        <fullName evidence="2">Glycosyltransferase</fullName>
    </submittedName>
</protein>
<dbReference type="Pfam" id="PF00534">
    <property type="entry name" value="Glycos_transf_1"/>
    <property type="match status" value="1"/>
</dbReference>
<dbReference type="PANTHER" id="PTHR45947:SF3">
    <property type="entry name" value="SULFOQUINOVOSYL TRANSFERASE SQD2"/>
    <property type="match status" value="1"/>
</dbReference>
<evidence type="ECO:0000313" key="3">
    <source>
        <dbReference type="Proteomes" id="UP001203607"/>
    </source>
</evidence>
<reference evidence="2 3" key="1">
    <citation type="submission" date="2022-05" db="EMBL/GenBank/DDBJ databases">
        <authorList>
            <person name="Park J.-S."/>
        </authorList>
    </citation>
    <scope>NUCLEOTIDE SEQUENCE [LARGE SCALE GENOMIC DNA]</scope>
    <source>
        <strain evidence="2 3">2012CJ35-5</strain>
    </source>
</reference>
<dbReference type="SUPFAM" id="SSF53756">
    <property type="entry name" value="UDP-Glycosyltransferase/glycogen phosphorylase"/>
    <property type="match status" value="1"/>
</dbReference>
<proteinExistence type="predicted"/>
<dbReference type="EMBL" id="JAMFMA010000004">
    <property type="protein sequence ID" value="MCL6275547.1"/>
    <property type="molecule type" value="Genomic_DNA"/>
</dbReference>
<keyword evidence="3" id="KW-1185">Reference proteome</keyword>
<dbReference type="Gene3D" id="3.40.50.2000">
    <property type="entry name" value="Glycogen Phosphorylase B"/>
    <property type="match status" value="2"/>
</dbReference>
<feature type="domain" description="Glycosyl transferase family 1" evidence="1">
    <location>
        <begin position="179"/>
        <end position="341"/>
    </location>
</feature>
<dbReference type="RefSeq" id="WP_249658729.1">
    <property type="nucleotide sequence ID" value="NZ_JAMFMA010000004.1"/>
</dbReference>
<accession>A0ABT0PW00</accession>
<evidence type="ECO:0000313" key="2">
    <source>
        <dbReference type="EMBL" id="MCL6275547.1"/>
    </source>
</evidence>
<sequence length="369" mass="42107">MSKQICCIFNSAPHYRMPIYSIMDTELECDFYFGDWLADSIKQLDFNTLNGFKKILSINQIPLTGFEWQTGVWQLIFKPYKHYIITGTPGSLSNWLLACLAKISGKKIYAWTHGMKGNTSTMGKLIEKMFYRLCHRILLYGNHAKQNMIAEGFSSEKLVVIYNSLDHQKQLVFRKNLKKTEIFSNHFDNNNPVIIHTGRIQKSKKIDQLIQVVANLNMTDIPCNLVLVGPNADSEGLETLPEDLKISKNVWFYGPCYDEAIIAELFYNSDVCVSPGPIGLTALHSMTYGCPVITNDNFSGHGPEYEALYPGKTGDFFKNNDLEDLNVKIQKWINKDKFDKKSIAKMCQDIVDAKYNANYQIDVLKSTIK</sequence>
<dbReference type="InterPro" id="IPR001296">
    <property type="entry name" value="Glyco_trans_1"/>
</dbReference>
<dbReference type="InterPro" id="IPR050194">
    <property type="entry name" value="Glycosyltransferase_grp1"/>
</dbReference>
<evidence type="ECO:0000259" key="1">
    <source>
        <dbReference type="Pfam" id="PF00534"/>
    </source>
</evidence>
<name>A0ABT0PW00_9FLAO</name>
<comment type="caution">
    <text evidence="2">The sequence shown here is derived from an EMBL/GenBank/DDBJ whole genome shotgun (WGS) entry which is preliminary data.</text>
</comment>
<dbReference type="PANTHER" id="PTHR45947">
    <property type="entry name" value="SULFOQUINOVOSYL TRANSFERASE SQD2"/>
    <property type="match status" value="1"/>
</dbReference>
<gene>
    <name evidence="2" type="ORF">M3P19_16145</name>
</gene>
<organism evidence="2 3">
    <name type="scientific">Flagellimonas spongiicola</name>
    <dbReference type="NCBI Taxonomy" id="2942208"/>
    <lineage>
        <taxon>Bacteria</taxon>
        <taxon>Pseudomonadati</taxon>
        <taxon>Bacteroidota</taxon>
        <taxon>Flavobacteriia</taxon>
        <taxon>Flavobacteriales</taxon>
        <taxon>Flavobacteriaceae</taxon>
        <taxon>Flagellimonas</taxon>
    </lineage>
</organism>